<evidence type="ECO:0000256" key="11">
    <source>
        <dbReference type="PIRSR" id="PIRSR601842-1"/>
    </source>
</evidence>
<dbReference type="InterPro" id="IPR001842">
    <property type="entry name" value="Peptidase_M36"/>
</dbReference>
<dbReference type="Pfam" id="PF02128">
    <property type="entry name" value="Peptidase_M36"/>
    <property type="match status" value="1"/>
</dbReference>
<evidence type="ECO:0000256" key="13">
    <source>
        <dbReference type="RuleBase" id="RU364017"/>
    </source>
</evidence>
<keyword evidence="8 12" id="KW-0862">Zinc</keyword>
<dbReference type="Proteomes" id="UP000092666">
    <property type="component" value="Unassembled WGS sequence"/>
</dbReference>
<comment type="cofactor">
    <cofactor evidence="12">
        <name>Zn(2+)</name>
        <dbReference type="ChEBI" id="CHEBI:29105"/>
    </cofactor>
    <text evidence="12">Binds 1 zinc ion per subunit.</text>
</comment>
<reference evidence="17" key="2">
    <citation type="submission" date="2013-12" db="EMBL/GenBank/DDBJ databases">
        <title>Evolution of pathogenesis and genome organization in the Tremellales.</title>
        <authorList>
            <person name="Cuomo C."/>
            <person name="Litvintseva A."/>
            <person name="Heitman J."/>
            <person name="Chen Y."/>
            <person name="Sun S."/>
            <person name="Springer D."/>
            <person name="Dromer F."/>
            <person name="Young S."/>
            <person name="Zeng Q."/>
            <person name="Chapman S."/>
            <person name="Gujja S."/>
            <person name="Saif S."/>
            <person name="Birren B."/>
        </authorList>
    </citation>
    <scope>NUCLEOTIDE SEQUENCE [LARGE SCALE GENOMIC DNA]</scope>
    <source>
        <strain evidence="17">BCC8398</strain>
    </source>
</reference>
<evidence type="ECO:0000256" key="14">
    <source>
        <dbReference type="SAM" id="MobiDB-lite"/>
    </source>
</evidence>
<dbReference type="GO" id="GO:0005615">
    <property type="term" value="C:extracellular space"/>
    <property type="evidence" value="ECO:0007669"/>
    <property type="project" value="InterPro"/>
</dbReference>
<accession>A0A1B9GS37</accession>
<evidence type="ECO:0000256" key="6">
    <source>
        <dbReference type="ARBA" id="ARBA00022729"/>
    </source>
</evidence>
<feature type="region of interest" description="Disordered" evidence="14">
    <location>
        <begin position="269"/>
        <end position="301"/>
    </location>
</feature>
<feature type="region of interest" description="Disordered" evidence="14">
    <location>
        <begin position="366"/>
        <end position="388"/>
    </location>
</feature>
<dbReference type="Pfam" id="PF07504">
    <property type="entry name" value="FTP"/>
    <property type="match status" value="1"/>
</dbReference>
<evidence type="ECO:0000256" key="12">
    <source>
        <dbReference type="PIRSR" id="PIRSR601842-2"/>
    </source>
</evidence>
<feature type="binding site" evidence="12">
    <location>
        <position position="627"/>
    </location>
    <ligand>
        <name>Zn(2+)</name>
        <dbReference type="ChEBI" id="CHEBI:29105"/>
        <note>catalytic</note>
    </ligand>
</feature>
<evidence type="ECO:0000256" key="1">
    <source>
        <dbReference type="ARBA" id="ARBA00004613"/>
    </source>
</evidence>
<dbReference type="OrthoDB" id="3227768at2759"/>
<evidence type="ECO:0000256" key="3">
    <source>
        <dbReference type="ARBA" id="ARBA00022525"/>
    </source>
</evidence>
<organism evidence="16 17">
    <name type="scientific">Kwoniella heveanensis BCC8398</name>
    <dbReference type="NCBI Taxonomy" id="1296120"/>
    <lineage>
        <taxon>Eukaryota</taxon>
        <taxon>Fungi</taxon>
        <taxon>Dikarya</taxon>
        <taxon>Basidiomycota</taxon>
        <taxon>Agaricomycotina</taxon>
        <taxon>Tremellomycetes</taxon>
        <taxon>Tremellales</taxon>
        <taxon>Cryptococcaceae</taxon>
        <taxon>Kwoniella</taxon>
    </lineage>
</organism>
<evidence type="ECO:0000256" key="7">
    <source>
        <dbReference type="ARBA" id="ARBA00022801"/>
    </source>
</evidence>
<feature type="chain" id="PRO_5009362285" description="Extracellular metalloproteinase" evidence="13">
    <location>
        <begin position="22"/>
        <end position="838"/>
    </location>
</feature>
<dbReference type="Gene3D" id="1.10.390.10">
    <property type="entry name" value="Neutral Protease Domain 2"/>
    <property type="match status" value="1"/>
</dbReference>
<dbReference type="Gene3D" id="3.10.170.10">
    <property type="match status" value="1"/>
</dbReference>
<feature type="binding site" evidence="12">
    <location>
        <position position="597"/>
    </location>
    <ligand>
        <name>Zn(2+)</name>
        <dbReference type="ChEBI" id="CHEBI:29105"/>
        <note>catalytic</note>
    </ligand>
</feature>
<keyword evidence="17" id="KW-1185">Reference proteome</keyword>
<dbReference type="AlphaFoldDB" id="A0A1B9GS37"/>
<keyword evidence="6 13" id="KW-0732">Signal</keyword>
<dbReference type="EC" id="3.4.24.-" evidence="13"/>
<feature type="domain" description="FTP" evidence="15">
    <location>
        <begin position="98"/>
        <end position="143"/>
    </location>
</feature>
<dbReference type="SUPFAM" id="SSF55486">
    <property type="entry name" value="Metalloproteases ('zincins'), catalytic domain"/>
    <property type="match status" value="1"/>
</dbReference>
<comment type="subcellular location">
    <subcellularLocation>
        <location evidence="1 13">Secreted</location>
    </subcellularLocation>
</comment>
<dbReference type="STRING" id="1296120.A0A1B9GS37"/>
<dbReference type="GO" id="GO:0004222">
    <property type="term" value="F:metalloendopeptidase activity"/>
    <property type="evidence" value="ECO:0007669"/>
    <property type="project" value="InterPro"/>
</dbReference>
<dbReference type="GO" id="GO:0006508">
    <property type="term" value="P:proteolysis"/>
    <property type="evidence" value="ECO:0007669"/>
    <property type="project" value="UniProtKB-KW"/>
</dbReference>
<dbReference type="EMBL" id="KI669503">
    <property type="protein sequence ID" value="OCF33882.1"/>
    <property type="molecule type" value="Genomic_DNA"/>
</dbReference>
<feature type="compositionally biased region" description="Polar residues" evidence="14">
    <location>
        <begin position="269"/>
        <end position="278"/>
    </location>
</feature>
<reference evidence="16 17" key="1">
    <citation type="submission" date="2013-07" db="EMBL/GenBank/DDBJ databases">
        <title>The Genome Sequence of Cryptococcus heveanensis BCC8398.</title>
        <authorList>
            <consortium name="The Broad Institute Genome Sequencing Platform"/>
            <person name="Cuomo C."/>
            <person name="Litvintseva A."/>
            <person name="Chen Y."/>
            <person name="Heitman J."/>
            <person name="Sun S."/>
            <person name="Springer D."/>
            <person name="Dromer F."/>
            <person name="Young S.K."/>
            <person name="Zeng Q."/>
            <person name="Gargeya S."/>
            <person name="Fitzgerald M."/>
            <person name="Abouelleil A."/>
            <person name="Alvarado L."/>
            <person name="Berlin A.M."/>
            <person name="Chapman S.B."/>
            <person name="Dewar J."/>
            <person name="Goldberg J."/>
            <person name="Griggs A."/>
            <person name="Gujja S."/>
            <person name="Hansen M."/>
            <person name="Howarth C."/>
            <person name="Imamovic A."/>
            <person name="Larimer J."/>
            <person name="McCowan C."/>
            <person name="Murphy C."/>
            <person name="Pearson M."/>
            <person name="Priest M."/>
            <person name="Roberts A."/>
            <person name="Saif S."/>
            <person name="Shea T."/>
            <person name="Sykes S."/>
            <person name="Wortman J."/>
            <person name="Nusbaum C."/>
            <person name="Birren B."/>
        </authorList>
    </citation>
    <scope>NUCLEOTIDE SEQUENCE [LARGE SCALE GENOMIC DNA]</scope>
    <source>
        <strain evidence="16 17">BCC8398</strain>
    </source>
</reference>
<gene>
    <name evidence="16" type="ORF">I316_04594</name>
</gene>
<evidence type="ECO:0000256" key="4">
    <source>
        <dbReference type="ARBA" id="ARBA00022670"/>
    </source>
</evidence>
<evidence type="ECO:0000259" key="15">
    <source>
        <dbReference type="Pfam" id="PF07504"/>
    </source>
</evidence>
<sequence>MRTSALLTLLPYIATLTLSAARPHHTSSSPEPLQERRSLSFGPVHSHATFETADLSDSENGAAHLAQLGDDVDFADIARAYLEEKVGVEGMEYYFRPDSYTDASTGITRIFAKQLLNGLEVSDGDINLNIDRYGRVISMGNSFHPGDAPDLFDLHAGPSGETERTCKLLDEHYEQHKAHLAELKGEQGAWGLVKSAAQVMFGSNVPVKEVDHHAVNKVHKSMRHIKHHMNALCEQPLRPATEGILTPVEAFITLLPRLHASTDGFQVSSETEFSSTPVHNLKPKHAPSEPPTELISGPGLDKSGVVSDVPARLMYTQISEGKPRMVWKYEVEMKDAWYEAYVDVKTGELLRIVDWASDFDFGTPERAHASDKVEAKKGGGKQKPLPTPGKHYKPYSYQVFPWGINDPTTGNITIVTEPWDKVASPLGWHKFASSANPFDVNIKGQHTGENYTTFTTTAGNNVYAHEDWEGRNNFLNNHRPHNHSNIFVYDYEEPDGLNPREYIDMVITQLFYTSNMYHDLLHRLGFDEIAGNFQADNFGLGGKGGDPVICNAQDGSGYNNANFLTPPDGQAPRMRMYVWDTATPYRDGDVEAGIVIHEYTHGLSTRLTGGPANSGCLGWGEAGGMGEGWGDAFATIIRQIEEHHLFENGTDVYPMGAWAANSANGIRHFKYTTDQELNPHTYKTLDKGNYWGVHAIGEIWAVLMFTIDQRLVEEYGFSPTLFPPEDPSKPNDYYTKTSLESIDEFGKPIPLIPRHGNTLAAQLIVDGMKIQPCRPSFFDARDAIIQADQVRTGGSNYCHLWKAFAERGLGTDATLVGQSPWGGGIRTNGFKVPKKCRD</sequence>
<feature type="signal peptide" evidence="13">
    <location>
        <begin position="1"/>
        <end position="21"/>
    </location>
</feature>
<proteinExistence type="inferred from homology"/>
<feature type="compositionally biased region" description="Basic and acidic residues" evidence="14">
    <location>
        <begin position="366"/>
        <end position="377"/>
    </location>
</feature>
<feature type="active site" evidence="11">
    <location>
        <position position="598"/>
    </location>
</feature>
<evidence type="ECO:0000256" key="2">
    <source>
        <dbReference type="ARBA" id="ARBA00006006"/>
    </source>
</evidence>
<dbReference type="InterPro" id="IPR050371">
    <property type="entry name" value="Fungal_virulence_M36"/>
</dbReference>
<protein>
    <recommendedName>
        <fullName evidence="13">Extracellular metalloproteinase</fullName>
        <ecNumber evidence="13">3.4.24.-</ecNumber>
    </recommendedName>
    <alternativeName>
        <fullName evidence="13">Fungalysin</fullName>
    </alternativeName>
</protein>
<comment type="similarity">
    <text evidence="2 13">Belongs to the peptidase M36 family.</text>
</comment>
<evidence type="ECO:0000256" key="8">
    <source>
        <dbReference type="ARBA" id="ARBA00022833"/>
    </source>
</evidence>
<keyword evidence="9 13" id="KW-0482">Metalloprotease</keyword>
<evidence type="ECO:0000256" key="9">
    <source>
        <dbReference type="ARBA" id="ARBA00023049"/>
    </source>
</evidence>
<evidence type="ECO:0000313" key="17">
    <source>
        <dbReference type="Proteomes" id="UP000092666"/>
    </source>
</evidence>
<keyword evidence="5 12" id="KW-0479">Metal-binding</keyword>
<dbReference type="PANTHER" id="PTHR33478:SF1">
    <property type="entry name" value="EXTRACELLULAR METALLOPROTEINASE MEP"/>
    <property type="match status" value="1"/>
</dbReference>
<keyword evidence="10 13" id="KW-0865">Zymogen</keyword>
<feature type="binding site" evidence="12">
    <location>
        <position position="358"/>
    </location>
    <ligand>
        <name>Zn(2+)</name>
        <dbReference type="ChEBI" id="CHEBI:29105"/>
        <note>catalytic</note>
    </ligand>
</feature>
<dbReference type="PANTHER" id="PTHR33478">
    <property type="entry name" value="EXTRACELLULAR METALLOPROTEINASE MEP"/>
    <property type="match status" value="1"/>
</dbReference>
<feature type="binding site" evidence="12">
    <location>
        <position position="601"/>
    </location>
    <ligand>
        <name>Zn(2+)</name>
        <dbReference type="ChEBI" id="CHEBI:29105"/>
        <note>catalytic</note>
    </ligand>
</feature>
<dbReference type="InterPro" id="IPR027268">
    <property type="entry name" value="Peptidase_M4/M1_CTD_sf"/>
</dbReference>
<name>A0A1B9GS37_9TREE</name>
<evidence type="ECO:0000313" key="16">
    <source>
        <dbReference type="EMBL" id="OCF33882.1"/>
    </source>
</evidence>
<keyword evidence="7 13" id="KW-0378">Hydrolase</keyword>
<dbReference type="InterPro" id="IPR011096">
    <property type="entry name" value="FTP_domain"/>
</dbReference>
<dbReference type="CDD" id="cd09596">
    <property type="entry name" value="M36"/>
    <property type="match status" value="1"/>
</dbReference>
<evidence type="ECO:0000256" key="10">
    <source>
        <dbReference type="ARBA" id="ARBA00023145"/>
    </source>
</evidence>
<dbReference type="GO" id="GO:0008270">
    <property type="term" value="F:zinc ion binding"/>
    <property type="evidence" value="ECO:0007669"/>
    <property type="project" value="InterPro"/>
</dbReference>
<keyword evidence="3 13" id="KW-0964">Secreted</keyword>
<evidence type="ECO:0000256" key="5">
    <source>
        <dbReference type="ARBA" id="ARBA00022723"/>
    </source>
</evidence>
<keyword evidence="4 13" id="KW-0645">Protease</keyword>